<evidence type="ECO:0000256" key="2">
    <source>
        <dbReference type="SAM" id="Phobius"/>
    </source>
</evidence>
<feature type="compositionally biased region" description="Basic and acidic residues" evidence="1">
    <location>
        <begin position="47"/>
        <end position="56"/>
    </location>
</feature>
<dbReference type="Proteomes" id="UP000008136">
    <property type="component" value="Chromosome"/>
</dbReference>
<reference evidence="3 4" key="1">
    <citation type="submission" date="2011-03" db="EMBL/GenBank/DDBJ databases">
        <title>The complete genome of Archaeoglobus veneficus SNP6.</title>
        <authorList>
            <consortium name="US DOE Joint Genome Institute (JGI-PGF)"/>
            <person name="Lucas S."/>
            <person name="Copeland A."/>
            <person name="Lapidus A."/>
            <person name="Bruce D."/>
            <person name="Goodwin L."/>
            <person name="Pitluck S."/>
            <person name="Kyrpides N."/>
            <person name="Mavromatis K."/>
            <person name="Pagani I."/>
            <person name="Ivanova N."/>
            <person name="Mikhailova N."/>
            <person name="Lu M."/>
            <person name="Detter J.C."/>
            <person name="Tapia R."/>
            <person name="Han C."/>
            <person name="Land M."/>
            <person name="Hauser L."/>
            <person name="Markowitz V."/>
            <person name="Cheng J.-F."/>
            <person name="Hugenholtz P."/>
            <person name="Woyke T."/>
            <person name="Wu D."/>
            <person name="Spring S."/>
            <person name="Brambilla E."/>
            <person name="Klenk H.-P."/>
            <person name="Eisen J.A."/>
        </authorList>
    </citation>
    <scope>NUCLEOTIDE SEQUENCE [LARGE SCALE GENOMIC DNA]</scope>
    <source>
        <strain>SNP6</strain>
    </source>
</reference>
<dbReference type="GeneID" id="10393485"/>
<evidence type="ECO:0000313" key="3">
    <source>
        <dbReference type="EMBL" id="AEA46423.1"/>
    </source>
</evidence>
<name>F2KPJ2_ARCVS</name>
<protein>
    <submittedName>
        <fullName evidence="3">Uncharacterized protein</fullName>
    </submittedName>
</protein>
<feature type="compositionally biased region" description="Polar residues" evidence="1">
    <location>
        <begin position="57"/>
        <end position="66"/>
    </location>
</feature>
<feature type="region of interest" description="Disordered" evidence="1">
    <location>
        <begin position="47"/>
        <end position="73"/>
    </location>
</feature>
<dbReference type="eggNOG" id="arCOG12210">
    <property type="taxonomic scope" value="Archaea"/>
</dbReference>
<dbReference type="STRING" id="693661.Arcve_0390"/>
<keyword evidence="2" id="KW-0472">Membrane</keyword>
<evidence type="ECO:0000313" key="4">
    <source>
        <dbReference type="Proteomes" id="UP000008136"/>
    </source>
</evidence>
<evidence type="ECO:0000256" key="1">
    <source>
        <dbReference type="SAM" id="MobiDB-lite"/>
    </source>
</evidence>
<gene>
    <name evidence="3" type="ordered locus">Arcve_0390</name>
</gene>
<keyword evidence="2" id="KW-1133">Transmembrane helix</keyword>
<dbReference type="AlphaFoldDB" id="F2KPJ2"/>
<accession>F2KPJ2</accession>
<dbReference type="RefSeq" id="WP_013683097.1">
    <property type="nucleotide sequence ID" value="NC_015320.1"/>
</dbReference>
<feature type="transmembrane region" description="Helical" evidence="2">
    <location>
        <begin position="190"/>
        <end position="210"/>
    </location>
</feature>
<feature type="transmembrane region" description="Helical" evidence="2">
    <location>
        <begin position="125"/>
        <end position="144"/>
    </location>
</feature>
<proteinExistence type="predicted"/>
<dbReference type="KEGG" id="ave:Arcve_0390"/>
<dbReference type="HOGENOM" id="CLU_099314_0_0_2"/>
<dbReference type="EMBL" id="CP002588">
    <property type="protein sequence ID" value="AEA46423.1"/>
    <property type="molecule type" value="Genomic_DNA"/>
</dbReference>
<organism evidence="3 4">
    <name type="scientific">Archaeoglobus veneficus (strain DSM 11195 / SNP6)</name>
    <dbReference type="NCBI Taxonomy" id="693661"/>
    <lineage>
        <taxon>Archaea</taxon>
        <taxon>Methanobacteriati</taxon>
        <taxon>Methanobacteriota</taxon>
        <taxon>Archaeoglobi</taxon>
        <taxon>Archaeoglobales</taxon>
        <taxon>Archaeoglobaceae</taxon>
        <taxon>Archaeoglobus</taxon>
    </lineage>
</organism>
<keyword evidence="4" id="KW-1185">Reference proteome</keyword>
<sequence>MKKTNGLGTKIKEVVIPSLDDLAEVMAPPYGGEALARYNETKIPVEEGGSTKKCEKTSSTVTTDSRGSVRDTKDPGIVSSLDELAEVMAPEYSGEALAPITNGSSLKMEINIDPVNKIFAEVMRIMCNVGLAIILFSAALYFTGVNPSDNLNMEVMKWSEPATKFWKDVKGIGVHGYTWFLSSFTDPENGVVIGTSILALTPLIGFVLTIPRTKGTLRLLFIVITIEFLYAIIRPLIMNIGGAG</sequence>
<keyword evidence="2" id="KW-0812">Transmembrane</keyword>
<dbReference type="OrthoDB" id="380478at2157"/>
<feature type="transmembrane region" description="Helical" evidence="2">
    <location>
        <begin position="217"/>
        <end position="237"/>
    </location>
</feature>